<dbReference type="PANTHER" id="PTHR45744">
    <property type="entry name" value="TYROSINE AMINOTRANSFERASE"/>
    <property type="match status" value="1"/>
</dbReference>
<dbReference type="InterPro" id="IPR004839">
    <property type="entry name" value="Aminotransferase_I/II_large"/>
</dbReference>
<name>A0AB38XQT9_9ACTO</name>
<dbReference type="Gene3D" id="3.40.640.10">
    <property type="entry name" value="Type I PLP-dependent aspartate aminotransferase-like (Major domain)"/>
    <property type="match status" value="1"/>
</dbReference>
<organism evidence="2 3">
    <name type="scientific">Winkia neuii subsp. anitrata</name>
    <dbReference type="NCBI Taxonomy" id="29318"/>
    <lineage>
        <taxon>Bacteria</taxon>
        <taxon>Bacillati</taxon>
        <taxon>Actinomycetota</taxon>
        <taxon>Actinomycetes</taxon>
        <taxon>Actinomycetales</taxon>
        <taxon>Actinomycetaceae</taxon>
        <taxon>Winkia</taxon>
    </lineage>
</organism>
<dbReference type="InterPro" id="IPR015422">
    <property type="entry name" value="PyrdxlP-dep_Trfase_small"/>
</dbReference>
<dbReference type="KEGG" id="wne:PIG85_03050"/>
<dbReference type="Proteomes" id="UP001211044">
    <property type="component" value="Chromosome"/>
</dbReference>
<feature type="domain" description="Aminotransferase class I/classII large" evidence="1">
    <location>
        <begin position="51"/>
        <end position="371"/>
    </location>
</feature>
<dbReference type="InterPro" id="IPR015421">
    <property type="entry name" value="PyrdxlP-dep_Trfase_major"/>
</dbReference>
<dbReference type="Gene3D" id="3.90.1150.10">
    <property type="entry name" value="Aspartate Aminotransferase, domain 1"/>
    <property type="match status" value="1"/>
</dbReference>
<dbReference type="InterPro" id="IPR015424">
    <property type="entry name" value="PyrdxlP-dep_Trfase"/>
</dbReference>
<keyword evidence="2" id="KW-0032">Aminotransferase</keyword>
<gene>
    <name evidence="2" type="ORF">PIG85_03050</name>
</gene>
<dbReference type="GO" id="GO:0030170">
    <property type="term" value="F:pyridoxal phosphate binding"/>
    <property type="evidence" value="ECO:0007669"/>
    <property type="project" value="InterPro"/>
</dbReference>
<evidence type="ECO:0000313" key="3">
    <source>
        <dbReference type="Proteomes" id="UP001211044"/>
    </source>
</evidence>
<evidence type="ECO:0000259" key="1">
    <source>
        <dbReference type="Pfam" id="PF00155"/>
    </source>
</evidence>
<sequence length="385" mass="42328">MKFSTRVGASQPNLITLALRAATGPVTNLSDSNPTRHGLAPALLPTTYQADPRGSAQARQQLADFLSKRDGREVDPDRLYLLSSTSQGYAWLLKLFCDPGDYVLTPRPGYPMVDQLAMLEAVEVDNYFLSWDGAWLTDVGQLRQHLQTSTPSALVVINPNNPTGSYLRPDERAGMVQLCHDFSVPLIADEVFFDYALSNVFRERLAGEERVLTFALDGLSKNLAAPHAKVAWLEVSGPDELVRQAQEKLDQIADAYLPMSDLITAQLPSLLDAIGSQIETVRDRLRKNLQRLRSCVAASRTGVMDLYEPEGGWSALLRFPAWIDEDELVTSLIRDAAISAQPGYFFDMPTAGFLSISLLLQPEVMAAAAESVIARIDTAVEATLF</sequence>
<evidence type="ECO:0000313" key="2">
    <source>
        <dbReference type="EMBL" id="WCE46639.1"/>
    </source>
</evidence>
<dbReference type="EMBL" id="CP116394">
    <property type="protein sequence ID" value="WCE46639.1"/>
    <property type="molecule type" value="Genomic_DNA"/>
</dbReference>
<dbReference type="GO" id="GO:0008483">
    <property type="term" value="F:transaminase activity"/>
    <property type="evidence" value="ECO:0007669"/>
    <property type="project" value="UniProtKB-KW"/>
</dbReference>
<proteinExistence type="predicted"/>
<reference evidence="2" key="1">
    <citation type="submission" date="2023-01" db="EMBL/GenBank/DDBJ databases">
        <title>Comparative Genomic Analysis of the Clinically-Derived Winkia Strain NY0527 Provides Evidence into the Taxonomic Reassignment of Winkia neuii and Characterizes Their Virulence Traits.</title>
        <authorList>
            <person name="Cai X."/>
            <person name="Peng Y."/>
            <person name="Li M."/>
            <person name="Qiu Y."/>
            <person name="Wang Y."/>
            <person name="Xu L."/>
            <person name="Hou Q."/>
        </authorList>
    </citation>
    <scope>NUCLEOTIDE SEQUENCE</scope>
    <source>
        <strain evidence="2">NY0527</strain>
    </source>
</reference>
<dbReference type="SUPFAM" id="SSF53383">
    <property type="entry name" value="PLP-dependent transferases"/>
    <property type="match status" value="1"/>
</dbReference>
<keyword evidence="2" id="KW-0808">Transferase</keyword>
<dbReference type="RefSeq" id="WP_004805787.1">
    <property type="nucleotide sequence ID" value="NZ_CP116394.1"/>
</dbReference>
<dbReference type="AlphaFoldDB" id="A0AB38XQT9"/>
<dbReference type="CDD" id="cd00609">
    <property type="entry name" value="AAT_like"/>
    <property type="match status" value="1"/>
</dbReference>
<dbReference type="PANTHER" id="PTHR45744:SF2">
    <property type="entry name" value="TYROSINE AMINOTRANSFERASE"/>
    <property type="match status" value="1"/>
</dbReference>
<accession>A0AB38XQT9</accession>
<protein>
    <submittedName>
        <fullName evidence="2">Pyridoxal phosphate-dependent aminotransferase</fullName>
    </submittedName>
</protein>
<dbReference type="Pfam" id="PF00155">
    <property type="entry name" value="Aminotran_1_2"/>
    <property type="match status" value="1"/>
</dbReference>